<evidence type="ECO:0000256" key="10">
    <source>
        <dbReference type="ARBA" id="ARBA00023306"/>
    </source>
</evidence>
<evidence type="ECO:0000256" key="9">
    <source>
        <dbReference type="ARBA" id="ARBA00022984"/>
    </source>
</evidence>
<dbReference type="GO" id="GO:0005737">
    <property type="term" value="C:cytoplasm"/>
    <property type="evidence" value="ECO:0007669"/>
    <property type="project" value="UniProtKB-SubCell"/>
</dbReference>
<feature type="domain" description="Mur ligase central" evidence="23">
    <location>
        <begin position="107"/>
        <end position="315"/>
    </location>
</feature>
<feature type="domain" description="Mur ligase N-terminal catalytic" evidence="21">
    <location>
        <begin position="22"/>
        <end position="92"/>
    </location>
</feature>
<dbReference type="NCBIfam" id="NF001124">
    <property type="entry name" value="PRK00139.1-2"/>
    <property type="match status" value="1"/>
</dbReference>
<dbReference type="SUPFAM" id="SSF53623">
    <property type="entry name" value="MurD-like peptide ligases, catalytic domain"/>
    <property type="match status" value="1"/>
</dbReference>
<keyword evidence="19" id="KW-0460">Magnesium</keyword>
<accession>A0A074LQ26</accession>
<dbReference type="InterPro" id="IPR004101">
    <property type="entry name" value="Mur_ligase_C"/>
</dbReference>
<evidence type="ECO:0000256" key="7">
    <source>
        <dbReference type="ARBA" id="ARBA00022840"/>
    </source>
</evidence>
<feature type="binding site" evidence="19">
    <location>
        <position position="178"/>
    </location>
    <ligand>
        <name>UDP-N-acetyl-alpha-D-muramoyl-L-alanyl-D-glutamate</name>
        <dbReference type="ChEBI" id="CHEBI:83900"/>
    </ligand>
</feature>
<comment type="caution">
    <text evidence="24">The sequence shown here is derived from an EMBL/GenBank/DDBJ whole genome shotgun (WGS) entry which is preliminary data.</text>
</comment>
<keyword evidence="4 19" id="KW-0436">Ligase</keyword>
<feature type="binding site" evidence="19">
    <location>
        <position position="386"/>
    </location>
    <ligand>
        <name>meso-2,6-diaminopimelate</name>
        <dbReference type="ChEBI" id="CHEBI:57791"/>
    </ligand>
</feature>
<dbReference type="InterPro" id="IPR036565">
    <property type="entry name" value="Mur-like_cat_sf"/>
</dbReference>
<feature type="binding site" evidence="19">
    <location>
        <begin position="151"/>
        <end position="152"/>
    </location>
    <ligand>
        <name>UDP-N-acetyl-alpha-D-muramoyl-L-alanyl-D-glutamate</name>
        <dbReference type="ChEBI" id="CHEBI:83900"/>
    </ligand>
</feature>
<dbReference type="OrthoDB" id="9800958at2"/>
<feature type="binding site" evidence="19">
    <location>
        <position position="186"/>
    </location>
    <ligand>
        <name>UDP-N-acetyl-alpha-D-muramoyl-L-alanyl-D-glutamate</name>
        <dbReference type="ChEBI" id="CHEBI:83900"/>
    </ligand>
</feature>
<dbReference type="InterPro" id="IPR005761">
    <property type="entry name" value="UDP-N-AcMur-Glu-dNH2Pim_ligase"/>
</dbReference>
<feature type="domain" description="Mur ligase C-terminal" evidence="22">
    <location>
        <begin position="337"/>
        <end position="465"/>
    </location>
</feature>
<keyword evidence="10 19" id="KW-0131">Cell cycle</keyword>
<dbReference type="NCBIfam" id="TIGR01085">
    <property type="entry name" value="murE"/>
    <property type="match status" value="1"/>
</dbReference>
<comment type="PTM">
    <text evidence="19">Carboxylation is probably crucial for Mg(2+) binding and, consequently, for the gamma-phosphate positioning of ATP.</text>
</comment>
<organism evidence="24 25">
    <name type="scientific">Tumebacillus flagellatus</name>
    <dbReference type="NCBI Taxonomy" id="1157490"/>
    <lineage>
        <taxon>Bacteria</taxon>
        <taxon>Bacillati</taxon>
        <taxon>Bacillota</taxon>
        <taxon>Bacilli</taxon>
        <taxon>Bacillales</taxon>
        <taxon>Alicyclobacillaceae</taxon>
        <taxon>Tumebacillus</taxon>
    </lineage>
</organism>
<dbReference type="GO" id="GO:0051301">
    <property type="term" value="P:cell division"/>
    <property type="evidence" value="ECO:0007669"/>
    <property type="project" value="UniProtKB-KW"/>
</dbReference>
<dbReference type="Proteomes" id="UP000027931">
    <property type="component" value="Unassembled WGS sequence"/>
</dbReference>
<dbReference type="Pfam" id="PF08245">
    <property type="entry name" value="Mur_ligase_M"/>
    <property type="match status" value="1"/>
</dbReference>
<dbReference type="InterPro" id="IPR013221">
    <property type="entry name" value="Mur_ligase_cen"/>
</dbReference>
<dbReference type="EMBL" id="JMIR01000013">
    <property type="protein sequence ID" value="KEO83184.1"/>
    <property type="molecule type" value="Genomic_DNA"/>
</dbReference>
<dbReference type="GO" id="GO:0005524">
    <property type="term" value="F:ATP binding"/>
    <property type="evidence" value="ECO:0007669"/>
    <property type="project" value="UniProtKB-UniRule"/>
</dbReference>
<feature type="binding site" evidence="19">
    <location>
        <position position="463"/>
    </location>
    <ligand>
        <name>meso-2,6-diaminopimelate</name>
        <dbReference type="ChEBI" id="CHEBI:57791"/>
    </ligand>
</feature>
<evidence type="ECO:0000256" key="14">
    <source>
        <dbReference type="ARBA" id="ARBA00066633"/>
    </source>
</evidence>
<evidence type="ECO:0000313" key="25">
    <source>
        <dbReference type="Proteomes" id="UP000027931"/>
    </source>
</evidence>
<dbReference type="PANTHER" id="PTHR23135:SF4">
    <property type="entry name" value="UDP-N-ACETYLMURAMOYL-L-ALANYL-D-GLUTAMATE--2,6-DIAMINOPIMELATE LIGASE MURE HOMOLOG, CHLOROPLASTIC"/>
    <property type="match status" value="1"/>
</dbReference>
<evidence type="ECO:0000313" key="24">
    <source>
        <dbReference type="EMBL" id="KEO83184.1"/>
    </source>
</evidence>
<evidence type="ECO:0000256" key="4">
    <source>
        <dbReference type="ARBA" id="ARBA00022598"/>
    </source>
</evidence>
<evidence type="ECO:0000256" key="19">
    <source>
        <dbReference type="HAMAP-Rule" id="MF_00208"/>
    </source>
</evidence>
<reference evidence="24 25" key="1">
    <citation type="journal article" date="2013" name="Int. J. Syst. Evol. Microbiol.">
        <title>Tumebacillus flagellatus sp. nov., an alpha-amylase/pullulanase-producing bacterium isolated from cassava wastewater.</title>
        <authorList>
            <person name="Wang Q."/>
            <person name="Xie N."/>
            <person name="Qin Y."/>
            <person name="Shen N."/>
            <person name="Zhu J."/>
            <person name="Mi H."/>
            <person name="Huang R."/>
        </authorList>
    </citation>
    <scope>NUCLEOTIDE SEQUENCE [LARGE SCALE GENOMIC DNA]</scope>
    <source>
        <strain evidence="24 25">GST4</strain>
    </source>
</reference>
<evidence type="ECO:0000256" key="1">
    <source>
        <dbReference type="ARBA" id="ARBA00004752"/>
    </source>
</evidence>
<dbReference type="eggNOG" id="COG0769">
    <property type="taxonomic scope" value="Bacteria"/>
</dbReference>
<dbReference type="Gene3D" id="3.90.190.20">
    <property type="entry name" value="Mur ligase, C-terminal domain"/>
    <property type="match status" value="1"/>
</dbReference>
<feature type="binding site" evidence="19">
    <location>
        <position position="467"/>
    </location>
    <ligand>
        <name>meso-2,6-diaminopimelate</name>
        <dbReference type="ChEBI" id="CHEBI:57791"/>
    </ligand>
</feature>
<evidence type="ECO:0000256" key="3">
    <source>
        <dbReference type="ARBA" id="ARBA00022490"/>
    </source>
</evidence>
<evidence type="ECO:0000256" key="18">
    <source>
        <dbReference type="ARBA" id="ARBA00081560"/>
    </source>
</evidence>
<comment type="similarity">
    <text evidence="2 19">Belongs to the MurCDEF family. MurE subfamily.</text>
</comment>
<comment type="function">
    <text evidence="13 19">Catalyzes the addition of meso-diaminopimelic acid to the nucleotide precursor UDP-N-acetylmuramoyl-L-alanyl-D-glutamate (UMAG) in the biosynthesis of bacterial cell-wall peptidoglycan.</text>
</comment>
<dbReference type="GO" id="GO:0004326">
    <property type="term" value="F:tetrahydrofolylpolyglutamate synthase activity"/>
    <property type="evidence" value="ECO:0007669"/>
    <property type="project" value="InterPro"/>
</dbReference>
<dbReference type="SUPFAM" id="SSF63418">
    <property type="entry name" value="MurE/MurF N-terminal domain"/>
    <property type="match status" value="1"/>
</dbReference>
<dbReference type="PANTHER" id="PTHR23135">
    <property type="entry name" value="MUR LIGASE FAMILY MEMBER"/>
    <property type="match status" value="1"/>
</dbReference>
<evidence type="ECO:0000256" key="8">
    <source>
        <dbReference type="ARBA" id="ARBA00022960"/>
    </source>
</evidence>
<feature type="modified residue" description="N6-carboxylysine" evidence="19">
    <location>
        <position position="218"/>
    </location>
</feature>
<evidence type="ECO:0000256" key="11">
    <source>
        <dbReference type="ARBA" id="ARBA00023316"/>
    </source>
</evidence>
<feature type="binding site" evidence="19">
    <location>
        <begin position="410"/>
        <end position="413"/>
    </location>
    <ligand>
        <name>meso-2,6-diaminopimelate</name>
        <dbReference type="ChEBI" id="CHEBI:57791"/>
    </ligand>
</feature>
<dbReference type="EC" id="6.3.2.13" evidence="14 19"/>
<evidence type="ECO:0000256" key="13">
    <source>
        <dbReference type="ARBA" id="ARBA00056782"/>
    </source>
</evidence>
<dbReference type="NCBIfam" id="NF001126">
    <property type="entry name" value="PRK00139.1-4"/>
    <property type="match status" value="1"/>
</dbReference>
<evidence type="ECO:0000256" key="16">
    <source>
        <dbReference type="ARBA" id="ARBA00075482"/>
    </source>
</evidence>
<evidence type="ECO:0000259" key="23">
    <source>
        <dbReference type="Pfam" id="PF08245"/>
    </source>
</evidence>
<comment type="pathway">
    <text evidence="1 19 20">Cell wall biogenesis; peptidoglycan biosynthesis.</text>
</comment>
<name>A0A074LQ26_9BACL</name>
<comment type="catalytic activity">
    <reaction evidence="12 19">
        <text>UDP-N-acetyl-alpha-D-muramoyl-L-alanyl-D-glutamate + meso-2,6-diaminopimelate + ATP = UDP-N-acetyl-alpha-D-muramoyl-L-alanyl-gamma-D-glutamyl-meso-2,6-diaminopimelate + ADP + phosphate + H(+)</text>
        <dbReference type="Rhea" id="RHEA:23676"/>
        <dbReference type="ChEBI" id="CHEBI:15378"/>
        <dbReference type="ChEBI" id="CHEBI:30616"/>
        <dbReference type="ChEBI" id="CHEBI:43474"/>
        <dbReference type="ChEBI" id="CHEBI:57791"/>
        <dbReference type="ChEBI" id="CHEBI:83900"/>
        <dbReference type="ChEBI" id="CHEBI:83905"/>
        <dbReference type="ChEBI" id="CHEBI:456216"/>
        <dbReference type="EC" id="6.3.2.13"/>
    </reaction>
</comment>
<dbReference type="Gene3D" id="3.40.1190.10">
    <property type="entry name" value="Mur-like, catalytic domain"/>
    <property type="match status" value="1"/>
</dbReference>
<evidence type="ECO:0000256" key="20">
    <source>
        <dbReference type="RuleBase" id="RU004135"/>
    </source>
</evidence>
<dbReference type="Pfam" id="PF02875">
    <property type="entry name" value="Mur_ligase_C"/>
    <property type="match status" value="1"/>
</dbReference>
<evidence type="ECO:0000256" key="17">
    <source>
        <dbReference type="ARBA" id="ARBA00076158"/>
    </source>
</evidence>
<evidence type="ECO:0000256" key="15">
    <source>
        <dbReference type="ARBA" id="ARBA00072883"/>
    </source>
</evidence>
<proteinExistence type="inferred from homology"/>
<feature type="binding site" evidence="19">
    <location>
        <position position="30"/>
    </location>
    <ligand>
        <name>UDP-N-acetyl-alpha-D-muramoyl-L-alanyl-D-glutamate</name>
        <dbReference type="ChEBI" id="CHEBI:83900"/>
    </ligand>
</feature>
<keyword evidence="7 19" id="KW-0067">ATP-binding</keyword>
<evidence type="ECO:0000256" key="5">
    <source>
        <dbReference type="ARBA" id="ARBA00022618"/>
    </source>
</evidence>
<dbReference type="InterPro" id="IPR000713">
    <property type="entry name" value="Mur_ligase_N"/>
</dbReference>
<dbReference type="InterPro" id="IPR036615">
    <property type="entry name" value="Mur_ligase_C_dom_sf"/>
</dbReference>
<dbReference type="GO" id="GO:0008360">
    <property type="term" value="P:regulation of cell shape"/>
    <property type="evidence" value="ECO:0007669"/>
    <property type="project" value="UniProtKB-KW"/>
</dbReference>
<dbReference type="GO" id="GO:0000287">
    <property type="term" value="F:magnesium ion binding"/>
    <property type="evidence" value="ECO:0007669"/>
    <property type="project" value="UniProtKB-UniRule"/>
</dbReference>
<dbReference type="Gene3D" id="3.40.1390.10">
    <property type="entry name" value="MurE/MurF, N-terminal domain"/>
    <property type="match status" value="1"/>
</dbReference>
<keyword evidence="6 19" id="KW-0547">Nucleotide-binding</keyword>
<evidence type="ECO:0000259" key="22">
    <source>
        <dbReference type="Pfam" id="PF02875"/>
    </source>
</evidence>
<comment type="caution">
    <text evidence="19">Lacks conserved residue(s) required for the propagation of feature annotation.</text>
</comment>
<evidence type="ECO:0000256" key="12">
    <source>
        <dbReference type="ARBA" id="ARBA00050251"/>
    </source>
</evidence>
<keyword evidence="5 19" id="KW-0132">Cell division</keyword>
<keyword evidence="3 19" id="KW-0963">Cytoplasm</keyword>
<keyword evidence="25" id="KW-1185">Reference proteome</keyword>
<comment type="subcellular location">
    <subcellularLocation>
        <location evidence="19 20">Cytoplasm</location>
    </subcellularLocation>
</comment>
<protein>
    <recommendedName>
        <fullName evidence="15 19">UDP-N-acetylmuramoyl-L-alanyl-D-glutamate--2,6-diaminopimelate ligase</fullName>
        <ecNumber evidence="14 19">6.3.2.13</ecNumber>
    </recommendedName>
    <alternativeName>
        <fullName evidence="16 19">Meso-A2pm-adding enzyme</fullName>
    </alternativeName>
    <alternativeName>
        <fullName evidence="17 19">Meso-diaminopimelate-adding enzyme</fullName>
    </alternativeName>
    <alternativeName>
        <fullName evidence="18 19">UDP-MurNAc-L-Ala-D-Glu:meso-diaminopimelate ligase</fullName>
    </alternativeName>
    <alternativeName>
        <fullName evidence="19">UDP-MurNAc-tripeptide synthetase</fullName>
    </alternativeName>
    <alternativeName>
        <fullName evidence="19">UDP-N-acetylmuramyl-tripeptide synthetase</fullName>
    </alternativeName>
</protein>
<keyword evidence="8 19" id="KW-0133">Cell shape</keyword>
<feature type="short sequence motif" description="Meso-diaminopimelate recognition motif" evidence="19">
    <location>
        <begin position="410"/>
        <end position="413"/>
    </location>
</feature>
<dbReference type="STRING" id="1157490.EL26_10845"/>
<evidence type="ECO:0000256" key="6">
    <source>
        <dbReference type="ARBA" id="ARBA00022741"/>
    </source>
</evidence>
<feature type="binding site" evidence="19">
    <location>
        <position position="150"/>
    </location>
    <ligand>
        <name>UDP-N-acetyl-alpha-D-muramoyl-L-alanyl-D-glutamate</name>
        <dbReference type="ChEBI" id="CHEBI:83900"/>
    </ligand>
</feature>
<dbReference type="GO" id="GO:0008765">
    <property type="term" value="F:UDP-N-acetylmuramoylalanyl-D-glutamate-2,6-diaminopimelate ligase activity"/>
    <property type="evidence" value="ECO:0007669"/>
    <property type="project" value="UniProtKB-UniRule"/>
</dbReference>
<feature type="binding site" evidence="19">
    <location>
        <begin position="109"/>
        <end position="115"/>
    </location>
    <ligand>
        <name>ATP</name>
        <dbReference type="ChEBI" id="CHEBI:30616"/>
    </ligand>
</feature>
<dbReference type="AlphaFoldDB" id="A0A074LQ26"/>
<evidence type="ECO:0000256" key="2">
    <source>
        <dbReference type="ARBA" id="ARBA00005898"/>
    </source>
</evidence>
<dbReference type="RefSeq" id="WP_038087863.1">
    <property type="nucleotide sequence ID" value="NZ_JMIR01000013.1"/>
</dbReference>
<dbReference type="FunFam" id="3.90.190.20:FF:000006">
    <property type="entry name" value="UDP-N-acetylmuramoyl-L-alanyl-D-glutamate--2,6-diaminopimelate ligase"/>
    <property type="match status" value="1"/>
</dbReference>
<dbReference type="UniPathway" id="UPA00219"/>
<dbReference type="GO" id="GO:0009252">
    <property type="term" value="P:peptidoglycan biosynthetic process"/>
    <property type="evidence" value="ECO:0007669"/>
    <property type="project" value="UniProtKB-UniRule"/>
</dbReference>
<dbReference type="Pfam" id="PF01225">
    <property type="entry name" value="Mur_ligase"/>
    <property type="match status" value="1"/>
</dbReference>
<dbReference type="InterPro" id="IPR035911">
    <property type="entry name" value="MurE/MurF_N"/>
</dbReference>
<keyword evidence="9 19" id="KW-0573">Peptidoglycan synthesis</keyword>
<evidence type="ECO:0000259" key="21">
    <source>
        <dbReference type="Pfam" id="PF01225"/>
    </source>
</evidence>
<gene>
    <name evidence="19" type="primary">murE</name>
    <name evidence="24" type="ORF">EL26_10845</name>
</gene>
<dbReference type="GO" id="GO:0071555">
    <property type="term" value="P:cell wall organization"/>
    <property type="evidence" value="ECO:0007669"/>
    <property type="project" value="UniProtKB-KW"/>
</dbReference>
<dbReference type="InterPro" id="IPR018109">
    <property type="entry name" value="Folylpolyglutamate_synth_CS"/>
</dbReference>
<keyword evidence="11 19" id="KW-0961">Cell wall biogenesis/degradation</keyword>
<sequence length="494" mass="53822">MRLRELIAPIILKRVVGSDDVEITSITPDSRDVKPGSLFVALRGYTVDGHDYVQKAVAAGASAVVVEQEFEGLAAPQVIVPNTGTMAAVLASVFYRHPSKQMKVIGVTGTNGKTTTTSLIERILRDNGHATGLIGTLKVKYADVEYETSNTTPEALVLQRIFREMLDAGVEYPVMEVSSHALELGRVAGTQYRTAVFTNLTQDHLDYHGSMEEYRHAKAKFFSRLGNTYSDDPAEGSFAVINADDPEAGFFRGATTAQVITYGIDNEADVRALDVKIQSHGVSYKLVTFAGETELKLQLTGKFNVYNTLAAAAACLLEGLSLDQIKASLEAVPGVDGRFERVNAGQKFAVIVDYSHTPDSLENALKTVREFAKGRVMCLVGCGGDRDRTKRPIMAKIATDYADLAVLTSDNPRTEDPELILDDMEAGVRDVEQGRYVRITDRAEAIRFAVAQAEDDDVILIAGKGHETYQIIGKTKHHFDDREVAAAAIRGEQS</sequence>
<comment type="cofactor">
    <cofactor evidence="19">
        <name>Mg(2+)</name>
        <dbReference type="ChEBI" id="CHEBI:18420"/>
    </cofactor>
</comment>
<dbReference type="HAMAP" id="MF_00208">
    <property type="entry name" value="MurE"/>
    <property type="match status" value="1"/>
</dbReference>
<dbReference type="PROSITE" id="PS01011">
    <property type="entry name" value="FOLYLPOLYGLU_SYNT_1"/>
    <property type="match status" value="1"/>
</dbReference>
<dbReference type="SUPFAM" id="SSF53244">
    <property type="entry name" value="MurD-like peptide ligases, peptide-binding domain"/>
    <property type="match status" value="1"/>
</dbReference>